<evidence type="ECO:0000313" key="11">
    <source>
        <dbReference type="EMBL" id="HIZ73226.1"/>
    </source>
</evidence>
<dbReference type="GO" id="GO:0016208">
    <property type="term" value="F:AMP binding"/>
    <property type="evidence" value="ECO:0007669"/>
    <property type="project" value="TreeGrafter"/>
</dbReference>
<evidence type="ECO:0000256" key="7">
    <source>
        <dbReference type="ARBA" id="ARBA00022842"/>
    </source>
</evidence>
<dbReference type="EMBL" id="DXBB01000090">
    <property type="protein sequence ID" value="HIZ73226.1"/>
    <property type="molecule type" value="Genomic_DNA"/>
</dbReference>
<dbReference type="GO" id="GO:0046872">
    <property type="term" value="F:metal ion binding"/>
    <property type="evidence" value="ECO:0007669"/>
    <property type="project" value="UniProtKB-KW"/>
</dbReference>
<comment type="similarity">
    <text evidence="9">Belongs to the phosphofructokinase type A (PFKA) family.</text>
</comment>
<dbReference type="SUPFAM" id="SSF53784">
    <property type="entry name" value="Phosphofructokinase"/>
    <property type="match status" value="1"/>
</dbReference>
<dbReference type="Pfam" id="PF00365">
    <property type="entry name" value="PFK"/>
    <property type="match status" value="1"/>
</dbReference>
<dbReference type="PANTHER" id="PTHR13697:SF52">
    <property type="entry name" value="ATP-DEPENDENT 6-PHOSPHOFRUCTOKINASE 3"/>
    <property type="match status" value="1"/>
</dbReference>
<keyword evidence="7" id="KW-0460">Magnesium</keyword>
<evidence type="ECO:0000256" key="5">
    <source>
        <dbReference type="ARBA" id="ARBA00022723"/>
    </source>
</evidence>
<keyword evidence="5" id="KW-0479">Metal-binding</keyword>
<dbReference type="GO" id="GO:0070095">
    <property type="term" value="F:fructose-6-phosphate binding"/>
    <property type="evidence" value="ECO:0007669"/>
    <property type="project" value="TreeGrafter"/>
</dbReference>
<reference evidence="11" key="2">
    <citation type="submission" date="2021-04" db="EMBL/GenBank/DDBJ databases">
        <authorList>
            <person name="Gilroy R."/>
        </authorList>
    </citation>
    <scope>NUCLEOTIDE SEQUENCE</scope>
    <source>
        <strain evidence="11">ChiW7-2402</strain>
    </source>
</reference>
<gene>
    <name evidence="11" type="ORF">H9964_06565</name>
</gene>
<dbReference type="GO" id="GO:0048029">
    <property type="term" value="F:monosaccharide binding"/>
    <property type="evidence" value="ECO:0007669"/>
    <property type="project" value="TreeGrafter"/>
</dbReference>
<dbReference type="GO" id="GO:0042802">
    <property type="term" value="F:identical protein binding"/>
    <property type="evidence" value="ECO:0007669"/>
    <property type="project" value="TreeGrafter"/>
</dbReference>
<name>A0A9D2G6K3_9FIRM</name>
<dbReference type="AlphaFoldDB" id="A0A9D2G6K3"/>
<dbReference type="InterPro" id="IPR012003">
    <property type="entry name" value="ATP_PFK_prok-type"/>
</dbReference>
<evidence type="ECO:0000256" key="3">
    <source>
        <dbReference type="ARBA" id="ARBA00022490"/>
    </source>
</evidence>
<dbReference type="PANTHER" id="PTHR13697">
    <property type="entry name" value="PHOSPHOFRUCTOKINASE"/>
    <property type="match status" value="1"/>
</dbReference>
<evidence type="ECO:0000256" key="9">
    <source>
        <dbReference type="ARBA" id="ARBA00038478"/>
    </source>
</evidence>
<dbReference type="InterPro" id="IPR000023">
    <property type="entry name" value="Phosphofructokinase_dom"/>
</dbReference>
<dbReference type="Proteomes" id="UP000824102">
    <property type="component" value="Unassembled WGS sequence"/>
</dbReference>
<keyword evidence="4 11" id="KW-0808">Transferase</keyword>
<evidence type="ECO:0000256" key="1">
    <source>
        <dbReference type="ARBA" id="ARBA00001946"/>
    </source>
</evidence>
<dbReference type="GO" id="GO:0006002">
    <property type="term" value="P:fructose 6-phosphate metabolic process"/>
    <property type="evidence" value="ECO:0007669"/>
    <property type="project" value="InterPro"/>
</dbReference>
<keyword evidence="3" id="KW-0963">Cytoplasm</keyword>
<keyword evidence="8" id="KW-0324">Glycolysis</keyword>
<dbReference type="InterPro" id="IPR022953">
    <property type="entry name" value="ATP_PFK"/>
</dbReference>
<evidence type="ECO:0000259" key="10">
    <source>
        <dbReference type="Pfam" id="PF00365"/>
    </source>
</evidence>
<dbReference type="GO" id="GO:0061621">
    <property type="term" value="P:canonical glycolysis"/>
    <property type="evidence" value="ECO:0007669"/>
    <property type="project" value="TreeGrafter"/>
</dbReference>
<organism evidence="11 12">
    <name type="scientific">Candidatus Gallimonas intestinavium</name>
    <dbReference type="NCBI Taxonomy" id="2838603"/>
    <lineage>
        <taxon>Bacteria</taxon>
        <taxon>Bacillati</taxon>
        <taxon>Bacillota</taxon>
        <taxon>Clostridia</taxon>
        <taxon>Candidatus Gallimonas</taxon>
    </lineage>
</organism>
<dbReference type="Gene3D" id="3.40.50.450">
    <property type="match status" value="1"/>
</dbReference>
<comment type="caution">
    <text evidence="11">The sequence shown here is derived from an EMBL/GenBank/DDBJ whole genome shotgun (WGS) entry which is preliminary data.</text>
</comment>
<feature type="domain" description="Phosphofructokinase" evidence="10">
    <location>
        <begin position="2"/>
        <end position="305"/>
    </location>
</feature>
<accession>A0A9D2G6K3</accession>
<comment type="cofactor">
    <cofactor evidence="1">
        <name>Mg(2+)</name>
        <dbReference type="ChEBI" id="CHEBI:18420"/>
    </cofactor>
</comment>
<comment type="pathway">
    <text evidence="2">Carbohydrate degradation; glycolysis; D-glyceraldehyde 3-phosphate and glycerone phosphate from D-glucose: step 3/4.</text>
</comment>
<dbReference type="GO" id="GO:0005524">
    <property type="term" value="F:ATP binding"/>
    <property type="evidence" value="ECO:0007669"/>
    <property type="project" value="InterPro"/>
</dbReference>
<dbReference type="Gene3D" id="3.40.50.460">
    <property type="entry name" value="Phosphofructokinase domain"/>
    <property type="match status" value="1"/>
</dbReference>
<dbReference type="InterPro" id="IPR035966">
    <property type="entry name" value="PKF_sf"/>
</dbReference>
<dbReference type="GO" id="GO:0003872">
    <property type="term" value="F:6-phosphofructokinase activity"/>
    <property type="evidence" value="ECO:0007669"/>
    <property type="project" value="UniProtKB-EC"/>
</dbReference>
<dbReference type="NCBIfam" id="NF002872">
    <property type="entry name" value="PRK03202.1"/>
    <property type="match status" value="1"/>
</dbReference>
<proteinExistence type="inferred from homology"/>
<dbReference type="PRINTS" id="PR00476">
    <property type="entry name" value="PHFRCTKINASE"/>
</dbReference>
<dbReference type="PIRSF" id="PIRSF000532">
    <property type="entry name" value="ATP_PFK_prok"/>
    <property type="match status" value="1"/>
</dbReference>
<keyword evidence="6" id="KW-0418">Kinase</keyword>
<evidence type="ECO:0000256" key="8">
    <source>
        <dbReference type="ARBA" id="ARBA00023152"/>
    </source>
</evidence>
<dbReference type="GO" id="GO:0005945">
    <property type="term" value="C:6-phosphofructokinase complex"/>
    <property type="evidence" value="ECO:0007669"/>
    <property type="project" value="TreeGrafter"/>
</dbReference>
<reference evidence="11" key="1">
    <citation type="journal article" date="2021" name="PeerJ">
        <title>Extensive microbial diversity within the chicken gut microbiome revealed by metagenomics and culture.</title>
        <authorList>
            <person name="Gilroy R."/>
            <person name="Ravi A."/>
            <person name="Getino M."/>
            <person name="Pursley I."/>
            <person name="Horton D.L."/>
            <person name="Alikhan N.F."/>
            <person name="Baker D."/>
            <person name="Gharbi K."/>
            <person name="Hall N."/>
            <person name="Watson M."/>
            <person name="Adriaenssens E.M."/>
            <person name="Foster-Nyarko E."/>
            <person name="Jarju S."/>
            <person name="Secka A."/>
            <person name="Antonio M."/>
            <person name="Oren A."/>
            <person name="Chaudhuri R.R."/>
            <person name="La Ragione R."/>
            <person name="Hildebrand F."/>
            <person name="Pallen M.J."/>
        </authorList>
    </citation>
    <scope>NUCLEOTIDE SEQUENCE</scope>
    <source>
        <strain evidence="11">ChiW7-2402</strain>
    </source>
</reference>
<dbReference type="EC" id="2.7.1.11" evidence="11"/>
<evidence type="ECO:0000256" key="6">
    <source>
        <dbReference type="ARBA" id="ARBA00022777"/>
    </source>
</evidence>
<evidence type="ECO:0000256" key="4">
    <source>
        <dbReference type="ARBA" id="ARBA00022679"/>
    </source>
</evidence>
<evidence type="ECO:0000256" key="2">
    <source>
        <dbReference type="ARBA" id="ARBA00004679"/>
    </source>
</evidence>
<protein>
    <submittedName>
        <fullName evidence="11">ATP-dependent 6-phosphofructokinase</fullName>
        <ecNumber evidence="11">2.7.1.11</ecNumber>
    </submittedName>
</protein>
<evidence type="ECO:0000313" key="12">
    <source>
        <dbReference type="Proteomes" id="UP000824102"/>
    </source>
</evidence>
<dbReference type="GO" id="GO:0030388">
    <property type="term" value="P:fructose 1,6-bisphosphate metabolic process"/>
    <property type="evidence" value="ECO:0007669"/>
    <property type="project" value="TreeGrafter"/>
</dbReference>
<sequence length="356" mass="38681">MKIGLLTSGGDCPGLNAVMRAFTKFACLNLPRPEILGFKDGYTGLIEGNFLPVDDQFFDGLFYTGGTILGSIRQPFKNMADPAEDGVSKLDRMVENYRRLGLDCLVTLGGAGTHKTAAMLSAEGCNVIGLPKTIDNDIWGTEFTFGFDTAAEVAAKCVREMHATAYSHGRTILVEVMGNKTGWLSLYAAVAGGAHACILPEFPYDENALAEYIARRRENGARYDVIVVAEGAMTKEESGWKRKEMLLRRKELGYSTATSRIARAIENRTGAEARVQVIGYLQRGAEPNAHDRALCTMMGAYAGEFVKEGRFGVTVAVEGGRITYNSLADIAGRTKFITPENPMYLAAKSTGIYFGE</sequence>